<keyword evidence="4" id="KW-1185">Reference proteome</keyword>
<evidence type="ECO:0000313" key="4">
    <source>
        <dbReference type="Proteomes" id="UP001251085"/>
    </source>
</evidence>
<dbReference type="EMBL" id="JAVRQI010000011">
    <property type="protein sequence ID" value="MDT1063234.1"/>
    <property type="molecule type" value="Genomic_DNA"/>
</dbReference>
<gene>
    <name evidence="3" type="ORF">RM190_15265</name>
</gene>
<keyword evidence="3" id="KW-0449">Lipoprotein</keyword>
<dbReference type="Pfam" id="PF03886">
    <property type="entry name" value="ABC_trans_aux"/>
    <property type="match status" value="1"/>
</dbReference>
<protein>
    <submittedName>
        <fullName evidence="3">ABC-type transport auxiliary lipoprotein family protein</fullName>
    </submittedName>
</protein>
<dbReference type="InterPro" id="IPR005586">
    <property type="entry name" value="ABC_trans_aux"/>
</dbReference>
<feature type="chain" id="PRO_5046157757" evidence="1">
    <location>
        <begin position="21"/>
        <end position="210"/>
    </location>
</feature>
<sequence>MTRLTTLTLLAAVMLLPGCAAISALSGGPNRDVFELRPLSDASKTCGRGRIAELVIEEPKARGTLNTERIMIRPSALQTQYLPDAQWGDTVPVTLQNLLVRGFGTYDVFTHVGRAPLGAAGDYALISEINDFNAEVSGKGAIVKLSVNAQLVNEMSATVVARGQFSASAPSPSTRTDDLIPAFDAAGQQLLAQMTDWGLRGVGVNPGNCR</sequence>
<comment type="caution">
    <text evidence="3">The sequence shown here is derived from an EMBL/GenBank/DDBJ whole genome shotgun (WGS) entry which is preliminary data.</text>
</comment>
<reference evidence="4" key="1">
    <citation type="submission" date="2023-07" db="EMBL/GenBank/DDBJ databases">
        <title>Characterization of two Paracoccaceae strains isolated from Phycosphere and proposal of Xinfangfangia lacusdiani sp. nov.</title>
        <authorList>
            <person name="Deng Y."/>
            <person name="Zhang Y.Q."/>
        </authorList>
    </citation>
    <scope>NUCLEOTIDE SEQUENCE [LARGE SCALE GENOMIC DNA]</scope>
    <source>
        <strain evidence="4">CPCC 101403</strain>
    </source>
</reference>
<accession>A0ABU3EG71</accession>
<dbReference type="SUPFAM" id="SSF159594">
    <property type="entry name" value="XCC0632-like"/>
    <property type="match status" value="1"/>
</dbReference>
<feature type="domain" description="ABC-type transport auxiliary lipoprotein component" evidence="2">
    <location>
        <begin position="49"/>
        <end position="194"/>
    </location>
</feature>
<dbReference type="RefSeq" id="WP_311760320.1">
    <property type="nucleotide sequence ID" value="NZ_JAVRQI010000011.1"/>
</dbReference>
<proteinExistence type="predicted"/>
<feature type="signal peptide" evidence="1">
    <location>
        <begin position="1"/>
        <end position="20"/>
    </location>
</feature>
<name>A0ABU3EG71_9RHOB</name>
<dbReference type="Gene3D" id="3.40.50.10610">
    <property type="entry name" value="ABC-type transport auxiliary lipoprotein component"/>
    <property type="match status" value="1"/>
</dbReference>
<dbReference type="Proteomes" id="UP001251085">
    <property type="component" value="Unassembled WGS sequence"/>
</dbReference>
<evidence type="ECO:0000256" key="1">
    <source>
        <dbReference type="SAM" id="SignalP"/>
    </source>
</evidence>
<evidence type="ECO:0000259" key="2">
    <source>
        <dbReference type="Pfam" id="PF03886"/>
    </source>
</evidence>
<keyword evidence="1" id="KW-0732">Signal</keyword>
<evidence type="ECO:0000313" key="3">
    <source>
        <dbReference type="EMBL" id="MDT1063234.1"/>
    </source>
</evidence>
<organism evidence="3 4">
    <name type="scientific">Paracoccus broussonetiae</name>
    <dbReference type="NCBI Taxonomy" id="3075834"/>
    <lineage>
        <taxon>Bacteria</taxon>
        <taxon>Pseudomonadati</taxon>
        <taxon>Pseudomonadota</taxon>
        <taxon>Alphaproteobacteria</taxon>
        <taxon>Rhodobacterales</taxon>
        <taxon>Paracoccaceae</taxon>
        <taxon>Paracoccus</taxon>
    </lineage>
</organism>